<accession>A0A550C8A4</accession>
<name>A0A550C8A4_9AGAR</name>
<proteinExistence type="predicted"/>
<dbReference type="Proteomes" id="UP000320762">
    <property type="component" value="Unassembled WGS sequence"/>
</dbReference>
<comment type="caution">
    <text evidence="1">The sequence shown here is derived from an EMBL/GenBank/DDBJ whole genome shotgun (WGS) entry which is preliminary data.</text>
</comment>
<dbReference type="AlphaFoldDB" id="A0A550C8A4"/>
<organism evidence="1 2">
    <name type="scientific">Schizophyllum amplum</name>
    <dbReference type="NCBI Taxonomy" id="97359"/>
    <lineage>
        <taxon>Eukaryota</taxon>
        <taxon>Fungi</taxon>
        <taxon>Dikarya</taxon>
        <taxon>Basidiomycota</taxon>
        <taxon>Agaricomycotina</taxon>
        <taxon>Agaricomycetes</taxon>
        <taxon>Agaricomycetidae</taxon>
        <taxon>Agaricales</taxon>
        <taxon>Schizophyllaceae</taxon>
        <taxon>Schizophyllum</taxon>
    </lineage>
</organism>
<gene>
    <name evidence="1" type="ORF">BD626DRAFT_502476</name>
</gene>
<protein>
    <submittedName>
        <fullName evidence="1">Uncharacterized protein</fullName>
    </submittedName>
</protein>
<evidence type="ECO:0000313" key="1">
    <source>
        <dbReference type="EMBL" id="TRM61038.1"/>
    </source>
</evidence>
<reference evidence="1 2" key="1">
    <citation type="journal article" date="2019" name="New Phytol.">
        <title>Comparative genomics reveals unique wood-decay strategies and fruiting body development in the Schizophyllaceae.</title>
        <authorList>
            <person name="Almasi E."/>
            <person name="Sahu N."/>
            <person name="Krizsan K."/>
            <person name="Balint B."/>
            <person name="Kovacs G.M."/>
            <person name="Kiss B."/>
            <person name="Cseklye J."/>
            <person name="Drula E."/>
            <person name="Henrissat B."/>
            <person name="Nagy I."/>
            <person name="Chovatia M."/>
            <person name="Adam C."/>
            <person name="LaButti K."/>
            <person name="Lipzen A."/>
            <person name="Riley R."/>
            <person name="Grigoriev I.V."/>
            <person name="Nagy L.G."/>
        </authorList>
    </citation>
    <scope>NUCLEOTIDE SEQUENCE [LARGE SCALE GENOMIC DNA]</scope>
    <source>
        <strain evidence="1 2">NL-1724</strain>
    </source>
</reference>
<dbReference type="EMBL" id="VDMD01000018">
    <property type="protein sequence ID" value="TRM61038.1"/>
    <property type="molecule type" value="Genomic_DNA"/>
</dbReference>
<sequence>MVPRMLYGGFRTRTRAADRDIHPSSRPTRCGALALARLVCDVLRCSAPVRWVAAILRGGVRGTDVSIRRPDLACRPPPSTRL</sequence>
<evidence type="ECO:0000313" key="2">
    <source>
        <dbReference type="Proteomes" id="UP000320762"/>
    </source>
</evidence>
<keyword evidence="2" id="KW-1185">Reference proteome</keyword>